<gene>
    <name evidence="1" type="ORF">PYS65_33655</name>
</gene>
<keyword evidence="2" id="KW-1185">Reference proteome</keyword>
<organism evidence="1 2">
    <name type="scientific">Streptomyces cathayae</name>
    <dbReference type="NCBI Taxonomy" id="3031124"/>
    <lineage>
        <taxon>Bacteria</taxon>
        <taxon>Bacillati</taxon>
        <taxon>Actinomycetota</taxon>
        <taxon>Actinomycetes</taxon>
        <taxon>Kitasatosporales</taxon>
        <taxon>Streptomycetaceae</taxon>
        <taxon>Streptomyces</taxon>
    </lineage>
</organism>
<dbReference type="EMBL" id="CP121682">
    <property type="protein sequence ID" value="WGD44682.1"/>
    <property type="molecule type" value="Genomic_DNA"/>
</dbReference>
<accession>A0ABY8KA06</accession>
<reference evidence="1 2" key="1">
    <citation type="submission" date="2023-03" db="EMBL/GenBank/DDBJ databases">
        <authorList>
            <person name="Mo P."/>
        </authorList>
    </citation>
    <scope>NUCLEOTIDE SEQUENCE [LARGE SCALE GENOMIC DNA]</scope>
    <source>
        <strain evidence="1 2">HUAS 5</strain>
    </source>
</reference>
<sequence length="67" mass="6975">MVRGRPYSGTGEFITDPAATKMFGCTIERGDTFPPVSSEAEQVIPKVSAALPALALDSAETTDGSVE</sequence>
<protein>
    <submittedName>
        <fullName evidence="1">Uncharacterized protein</fullName>
    </submittedName>
</protein>
<evidence type="ECO:0000313" key="1">
    <source>
        <dbReference type="EMBL" id="WGD44682.1"/>
    </source>
</evidence>
<dbReference type="Proteomes" id="UP001216440">
    <property type="component" value="Chromosome"/>
</dbReference>
<dbReference type="RefSeq" id="WP_279337756.1">
    <property type="nucleotide sequence ID" value="NZ_CP121682.1"/>
</dbReference>
<proteinExistence type="predicted"/>
<evidence type="ECO:0000313" key="2">
    <source>
        <dbReference type="Proteomes" id="UP001216440"/>
    </source>
</evidence>
<name>A0ABY8KA06_9ACTN</name>